<evidence type="ECO:0000256" key="1">
    <source>
        <dbReference type="SAM" id="MobiDB-lite"/>
    </source>
</evidence>
<gene>
    <name evidence="2" type="ORF">QE152_g11147</name>
</gene>
<proteinExistence type="predicted"/>
<evidence type="ECO:0000313" key="3">
    <source>
        <dbReference type="Proteomes" id="UP001458880"/>
    </source>
</evidence>
<keyword evidence="3" id="KW-1185">Reference proteome</keyword>
<dbReference type="EMBL" id="JASPKY010000107">
    <property type="protein sequence ID" value="KAK9736946.1"/>
    <property type="molecule type" value="Genomic_DNA"/>
</dbReference>
<sequence>MQDLEVCFKNFDDVQSQIEILDGSTEQELERSEFEDLFYLEISKAKDIINNGSGSNSSVSVIPNNLNVNNNNQLNVKLPQLAIPEFNADTGCKSNKRNTKATQTLEAGKGKDIVPGVFPIHHESVRDNGHGASPEDGVDSGRRTTRSLGGLPGLSSSFLKCGEIPSRARWGQFDVRRYLLRVSLLFLQEIK</sequence>
<protein>
    <submittedName>
        <fullName evidence="2">Uncharacterized protein</fullName>
    </submittedName>
</protein>
<accession>A0AAW1LSG1</accession>
<feature type="region of interest" description="Disordered" evidence="1">
    <location>
        <begin position="124"/>
        <end position="149"/>
    </location>
</feature>
<comment type="caution">
    <text evidence="2">The sequence shown here is derived from an EMBL/GenBank/DDBJ whole genome shotgun (WGS) entry which is preliminary data.</text>
</comment>
<organism evidence="2 3">
    <name type="scientific">Popillia japonica</name>
    <name type="common">Japanese beetle</name>
    <dbReference type="NCBI Taxonomy" id="7064"/>
    <lineage>
        <taxon>Eukaryota</taxon>
        <taxon>Metazoa</taxon>
        <taxon>Ecdysozoa</taxon>
        <taxon>Arthropoda</taxon>
        <taxon>Hexapoda</taxon>
        <taxon>Insecta</taxon>
        <taxon>Pterygota</taxon>
        <taxon>Neoptera</taxon>
        <taxon>Endopterygota</taxon>
        <taxon>Coleoptera</taxon>
        <taxon>Polyphaga</taxon>
        <taxon>Scarabaeiformia</taxon>
        <taxon>Scarabaeidae</taxon>
        <taxon>Rutelinae</taxon>
        <taxon>Popillia</taxon>
    </lineage>
</organism>
<evidence type="ECO:0000313" key="2">
    <source>
        <dbReference type="EMBL" id="KAK9736946.1"/>
    </source>
</evidence>
<dbReference type="Proteomes" id="UP001458880">
    <property type="component" value="Unassembled WGS sequence"/>
</dbReference>
<name>A0AAW1LSG1_POPJA</name>
<dbReference type="AlphaFoldDB" id="A0AAW1LSG1"/>
<reference evidence="2 3" key="1">
    <citation type="journal article" date="2024" name="BMC Genomics">
        <title>De novo assembly and annotation of Popillia japonica's genome with initial clues to its potential as an invasive pest.</title>
        <authorList>
            <person name="Cucini C."/>
            <person name="Boschi S."/>
            <person name="Funari R."/>
            <person name="Cardaioli E."/>
            <person name="Iannotti N."/>
            <person name="Marturano G."/>
            <person name="Paoli F."/>
            <person name="Bruttini M."/>
            <person name="Carapelli A."/>
            <person name="Frati F."/>
            <person name="Nardi F."/>
        </authorList>
    </citation>
    <scope>NUCLEOTIDE SEQUENCE [LARGE SCALE GENOMIC DNA]</scope>
    <source>
        <strain evidence="2">DMR45628</strain>
    </source>
</reference>